<dbReference type="Proteomes" id="UP000095751">
    <property type="component" value="Unassembled WGS sequence"/>
</dbReference>
<dbReference type="EMBL" id="KV784357">
    <property type="protein sequence ID" value="OEU17216.1"/>
    <property type="molecule type" value="Genomic_DNA"/>
</dbReference>
<reference evidence="1 2" key="1">
    <citation type="submission" date="2016-09" db="EMBL/GenBank/DDBJ databases">
        <title>Extensive genetic diversity and differential bi-allelic expression allows diatom success in the polar Southern Ocean.</title>
        <authorList>
            <consortium name="DOE Joint Genome Institute"/>
            <person name="Mock T."/>
            <person name="Otillar R.P."/>
            <person name="Strauss J."/>
            <person name="Dupont C."/>
            <person name="Frickenhaus S."/>
            <person name="Maumus F."/>
            <person name="Mcmullan M."/>
            <person name="Sanges R."/>
            <person name="Schmutz J."/>
            <person name="Toseland A."/>
            <person name="Valas R."/>
            <person name="Veluchamy A."/>
            <person name="Ward B.J."/>
            <person name="Allen A."/>
            <person name="Barry K."/>
            <person name="Falciatore A."/>
            <person name="Ferrante M."/>
            <person name="Fortunato A.E."/>
            <person name="Gloeckner G."/>
            <person name="Gruber A."/>
            <person name="Hipkin R."/>
            <person name="Janech M."/>
            <person name="Kroth P."/>
            <person name="Leese F."/>
            <person name="Lindquist E."/>
            <person name="Lyon B.R."/>
            <person name="Martin J."/>
            <person name="Mayer C."/>
            <person name="Parker M."/>
            <person name="Quesneville H."/>
            <person name="Raymond J."/>
            <person name="Uhlig C."/>
            <person name="Valentin K.U."/>
            <person name="Worden A.Z."/>
            <person name="Armbrust E.V."/>
            <person name="Bowler C."/>
            <person name="Green B."/>
            <person name="Moulton V."/>
            <person name="Van Oosterhout C."/>
            <person name="Grigoriev I."/>
        </authorList>
    </citation>
    <scope>NUCLEOTIDE SEQUENCE [LARGE SCALE GENOMIC DNA]</scope>
    <source>
        <strain evidence="1 2">CCMP1102</strain>
    </source>
</reference>
<organism evidence="1 2">
    <name type="scientific">Fragilariopsis cylindrus CCMP1102</name>
    <dbReference type="NCBI Taxonomy" id="635003"/>
    <lineage>
        <taxon>Eukaryota</taxon>
        <taxon>Sar</taxon>
        <taxon>Stramenopiles</taxon>
        <taxon>Ochrophyta</taxon>
        <taxon>Bacillariophyta</taxon>
        <taxon>Bacillariophyceae</taxon>
        <taxon>Bacillariophycidae</taxon>
        <taxon>Bacillariales</taxon>
        <taxon>Bacillariaceae</taxon>
        <taxon>Fragilariopsis</taxon>
    </lineage>
</organism>
<dbReference type="AlphaFoldDB" id="A0A1E7FGD7"/>
<evidence type="ECO:0000313" key="2">
    <source>
        <dbReference type="Proteomes" id="UP000095751"/>
    </source>
</evidence>
<dbReference type="InParanoid" id="A0A1E7FGD7"/>
<dbReference type="KEGG" id="fcy:FRACYDRAFT_275037"/>
<sequence length="83" mass="9357">MAIQKKASVSEQYCKKLLEKDADIPDSCKRFASIKAQLDAKKEENPFAGMGGDGRTQARNATLIRRMSTRHSQKKDGKKDTWL</sequence>
<accession>A0A1E7FGD7</accession>
<gene>
    <name evidence="1" type="ORF">FRACYDRAFT_275037</name>
</gene>
<proteinExistence type="predicted"/>
<name>A0A1E7FGD7_9STRA</name>
<dbReference type="OrthoDB" id="50243at2759"/>
<evidence type="ECO:0000313" key="1">
    <source>
        <dbReference type="EMBL" id="OEU17216.1"/>
    </source>
</evidence>
<keyword evidence="2" id="KW-1185">Reference proteome</keyword>
<protein>
    <submittedName>
        <fullName evidence="1">Uncharacterized protein</fullName>
    </submittedName>
</protein>